<evidence type="ECO:0000256" key="4">
    <source>
        <dbReference type="PROSITE-ProRule" id="PRU01343"/>
    </source>
</evidence>
<dbReference type="InterPro" id="IPR039846">
    <property type="entry name" value="ZCCHC4"/>
</dbReference>
<dbReference type="PANTHER" id="PTHR13493">
    <property type="entry name" value="ZINC FINGER CCHC DOMAIN-CONTAINING"/>
    <property type="match status" value="1"/>
</dbReference>
<dbReference type="GO" id="GO:0005737">
    <property type="term" value="C:cytoplasm"/>
    <property type="evidence" value="ECO:0007669"/>
    <property type="project" value="TreeGrafter"/>
</dbReference>
<evidence type="ECO:0000313" key="6">
    <source>
        <dbReference type="Ensembl" id="ENSPLAP00000022415.1"/>
    </source>
</evidence>
<dbReference type="PROSITE" id="PS51999">
    <property type="entry name" value="ZF_GRF"/>
    <property type="match status" value="1"/>
</dbReference>
<reference evidence="6" key="1">
    <citation type="submission" date="2025-08" db="UniProtKB">
        <authorList>
            <consortium name="Ensembl"/>
        </authorList>
    </citation>
    <scope>IDENTIFICATION</scope>
</reference>
<evidence type="ECO:0000256" key="3">
    <source>
        <dbReference type="ARBA" id="ARBA00022833"/>
    </source>
</evidence>
<dbReference type="GO" id="GO:0005730">
    <property type="term" value="C:nucleolus"/>
    <property type="evidence" value="ECO:0007669"/>
    <property type="project" value="TreeGrafter"/>
</dbReference>
<dbReference type="Ensembl" id="ENSPLAT00000008502.1">
    <property type="protein sequence ID" value="ENSPLAP00000022415.1"/>
    <property type="gene ID" value="ENSPLAG00000006993.1"/>
</dbReference>
<evidence type="ECO:0000313" key="7">
    <source>
        <dbReference type="Proteomes" id="UP000261500"/>
    </source>
</evidence>
<accession>A0A3B3V9H8</accession>
<dbReference type="GO" id="GO:0008270">
    <property type="term" value="F:zinc ion binding"/>
    <property type="evidence" value="ECO:0007669"/>
    <property type="project" value="UniProtKB-KW"/>
</dbReference>
<evidence type="ECO:0000256" key="2">
    <source>
        <dbReference type="ARBA" id="ARBA00022771"/>
    </source>
</evidence>
<protein>
    <submittedName>
        <fullName evidence="6">Zinc finger, CCHC domain containing 4</fullName>
    </submittedName>
</protein>
<dbReference type="InterPro" id="IPR010666">
    <property type="entry name" value="Znf_GRF"/>
</dbReference>
<organism evidence="6 7">
    <name type="scientific">Poecilia latipinna</name>
    <name type="common">sailfin molly</name>
    <dbReference type="NCBI Taxonomy" id="48699"/>
    <lineage>
        <taxon>Eukaryota</taxon>
        <taxon>Metazoa</taxon>
        <taxon>Chordata</taxon>
        <taxon>Craniata</taxon>
        <taxon>Vertebrata</taxon>
        <taxon>Euteleostomi</taxon>
        <taxon>Actinopterygii</taxon>
        <taxon>Neopterygii</taxon>
        <taxon>Teleostei</taxon>
        <taxon>Neoteleostei</taxon>
        <taxon>Acanthomorphata</taxon>
        <taxon>Ovalentaria</taxon>
        <taxon>Atherinomorphae</taxon>
        <taxon>Cyprinodontiformes</taxon>
        <taxon>Poeciliidae</taxon>
        <taxon>Poeciliinae</taxon>
        <taxon>Poecilia</taxon>
    </lineage>
</organism>
<evidence type="ECO:0000256" key="1">
    <source>
        <dbReference type="ARBA" id="ARBA00022723"/>
    </source>
</evidence>
<dbReference type="Proteomes" id="UP000261500">
    <property type="component" value="Unplaced"/>
</dbReference>
<keyword evidence="1" id="KW-0479">Metal-binding</keyword>
<keyword evidence="3" id="KW-0862">Zinc</keyword>
<feature type="domain" description="GRF-type" evidence="5">
    <location>
        <begin position="20"/>
        <end position="62"/>
    </location>
</feature>
<evidence type="ECO:0000259" key="5">
    <source>
        <dbReference type="PROSITE" id="PS51999"/>
    </source>
</evidence>
<proteinExistence type="predicted"/>
<dbReference type="PANTHER" id="PTHR13493:SF3">
    <property type="entry name" value="RRNA N6-ADENOSINE-METHYLTRANSFERASE ZCCHC4"/>
    <property type="match status" value="1"/>
</dbReference>
<dbReference type="Pfam" id="PF06839">
    <property type="entry name" value="Zn_ribbon_GRF"/>
    <property type="match status" value="1"/>
</dbReference>
<sequence>MDSFGIEVILPEEGKTTPRCPHGPTLLFEKVENGGNKGRRFYACSACRDRKDCGFFQWEDEKVSKDRMLAREAEMLSKRPRFTQFLQFASLPFIEKKFCEDCQILLLPAEHTCVTSYVITRILTL</sequence>
<name>A0A3B3V9H8_9TELE</name>
<dbReference type="GO" id="GO:0008988">
    <property type="term" value="F:rRNA (adenine-N6-)-methyltransferase activity"/>
    <property type="evidence" value="ECO:0007669"/>
    <property type="project" value="InterPro"/>
</dbReference>
<dbReference type="AlphaFoldDB" id="A0A3B3V9H8"/>
<reference evidence="6" key="2">
    <citation type="submission" date="2025-09" db="UniProtKB">
        <authorList>
            <consortium name="Ensembl"/>
        </authorList>
    </citation>
    <scope>IDENTIFICATION</scope>
</reference>
<keyword evidence="2 4" id="KW-0863">Zinc-finger</keyword>
<dbReference type="GeneTree" id="ENSGT00390000012556"/>
<keyword evidence="7" id="KW-1185">Reference proteome</keyword>